<keyword evidence="4" id="KW-1185">Reference proteome</keyword>
<evidence type="ECO:0000259" key="2">
    <source>
        <dbReference type="Pfam" id="PF13568"/>
    </source>
</evidence>
<feature type="signal peptide" evidence="1">
    <location>
        <begin position="1"/>
        <end position="28"/>
    </location>
</feature>
<reference evidence="3" key="2">
    <citation type="submission" date="2020-09" db="EMBL/GenBank/DDBJ databases">
        <authorList>
            <person name="Sun Q."/>
            <person name="Zhou Y."/>
        </authorList>
    </citation>
    <scope>NUCLEOTIDE SEQUENCE</scope>
    <source>
        <strain evidence="3">CGMCC 1.12751</strain>
    </source>
</reference>
<reference evidence="3" key="1">
    <citation type="journal article" date="2014" name="Int. J. Syst. Evol. Microbiol.">
        <title>Complete genome sequence of Corynebacterium casei LMG S-19264T (=DSM 44701T), isolated from a smear-ripened cheese.</title>
        <authorList>
            <consortium name="US DOE Joint Genome Institute (JGI-PGF)"/>
            <person name="Walter F."/>
            <person name="Albersmeier A."/>
            <person name="Kalinowski J."/>
            <person name="Ruckert C."/>
        </authorList>
    </citation>
    <scope>NUCLEOTIDE SEQUENCE</scope>
    <source>
        <strain evidence="3">CGMCC 1.12751</strain>
    </source>
</reference>
<comment type="caution">
    <text evidence="3">The sequence shown here is derived from an EMBL/GenBank/DDBJ whole genome shotgun (WGS) entry which is preliminary data.</text>
</comment>
<protein>
    <recommendedName>
        <fullName evidence="2">Outer membrane protein beta-barrel domain-containing protein</fullName>
    </recommendedName>
</protein>
<feature type="chain" id="PRO_5037378894" description="Outer membrane protein beta-barrel domain-containing protein" evidence="1">
    <location>
        <begin position="29"/>
        <end position="201"/>
    </location>
</feature>
<dbReference type="InterPro" id="IPR011250">
    <property type="entry name" value="OMP/PagP_B-barrel"/>
</dbReference>
<dbReference type="AlphaFoldDB" id="A0A917LP94"/>
<evidence type="ECO:0000313" key="3">
    <source>
        <dbReference type="EMBL" id="GGG47673.1"/>
    </source>
</evidence>
<dbReference type="Pfam" id="PF13568">
    <property type="entry name" value="OMP_b-brl_2"/>
    <property type="match status" value="1"/>
</dbReference>
<sequence length="201" mass="22007">MKQLKLKTMKKLLLVAAIAVFGITNVKAQEIEFGAKVGVNLSDIYGDNTGLFDPITSIFNVGIMAEMSFSEKFSFQPEIMFSPQGTSIGDDIISLGYLNVPLMAKYYVTKGLSIEAGPQIGFLLYGDNEGRNVKDDFNTVDFGVNFGLGYKLNNGLNFGARYDLGLTNINGIEGSSDSYKNGVFQVSVGYFFFKTKSKSKQ</sequence>
<keyword evidence="1" id="KW-0732">Signal</keyword>
<evidence type="ECO:0000313" key="4">
    <source>
        <dbReference type="Proteomes" id="UP000625976"/>
    </source>
</evidence>
<dbReference type="Proteomes" id="UP000625976">
    <property type="component" value="Unassembled WGS sequence"/>
</dbReference>
<feature type="domain" description="Outer membrane protein beta-barrel" evidence="2">
    <location>
        <begin position="28"/>
        <end position="169"/>
    </location>
</feature>
<dbReference type="EMBL" id="BMFQ01000002">
    <property type="protein sequence ID" value="GGG47673.1"/>
    <property type="molecule type" value="Genomic_DNA"/>
</dbReference>
<proteinExistence type="predicted"/>
<organism evidence="3 4">
    <name type="scientific">Bizionia arctica</name>
    <dbReference type="NCBI Taxonomy" id="1495645"/>
    <lineage>
        <taxon>Bacteria</taxon>
        <taxon>Pseudomonadati</taxon>
        <taxon>Bacteroidota</taxon>
        <taxon>Flavobacteriia</taxon>
        <taxon>Flavobacteriales</taxon>
        <taxon>Flavobacteriaceae</taxon>
        <taxon>Bizionia</taxon>
    </lineage>
</organism>
<evidence type="ECO:0000256" key="1">
    <source>
        <dbReference type="SAM" id="SignalP"/>
    </source>
</evidence>
<dbReference type="SUPFAM" id="SSF56925">
    <property type="entry name" value="OMPA-like"/>
    <property type="match status" value="1"/>
</dbReference>
<accession>A0A917LP94</accession>
<dbReference type="InterPro" id="IPR025665">
    <property type="entry name" value="Beta-barrel_OMP_2"/>
</dbReference>
<gene>
    <name evidence="3" type="ORF">GCM10010976_18840</name>
</gene>
<name>A0A917LP94_9FLAO</name>